<feature type="signal peptide" evidence="2">
    <location>
        <begin position="1"/>
        <end position="37"/>
    </location>
</feature>
<comment type="caution">
    <text evidence="3">The sequence shown here is derived from an EMBL/GenBank/DDBJ whole genome shotgun (WGS) entry which is preliminary data.</text>
</comment>
<feature type="region of interest" description="Disordered" evidence="1">
    <location>
        <begin position="222"/>
        <end position="298"/>
    </location>
</feature>
<dbReference type="AlphaFoldDB" id="A0A3N1HAW6"/>
<dbReference type="EMBL" id="RJKM01000001">
    <property type="protein sequence ID" value="ROP39665.1"/>
    <property type="molecule type" value="Genomic_DNA"/>
</dbReference>
<feature type="compositionally biased region" description="Acidic residues" evidence="1">
    <location>
        <begin position="114"/>
        <end position="125"/>
    </location>
</feature>
<evidence type="ECO:0000256" key="1">
    <source>
        <dbReference type="SAM" id="MobiDB-lite"/>
    </source>
</evidence>
<dbReference type="Proteomes" id="UP000268727">
    <property type="component" value="Unassembled WGS sequence"/>
</dbReference>
<evidence type="ECO:0000256" key="2">
    <source>
        <dbReference type="SAM" id="SignalP"/>
    </source>
</evidence>
<accession>A0A3N1HAW6</accession>
<organism evidence="3 4">
    <name type="scientific">Saccharothrix texasensis</name>
    <dbReference type="NCBI Taxonomy" id="103734"/>
    <lineage>
        <taxon>Bacteria</taxon>
        <taxon>Bacillati</taxon>
        <taxon>Actinomycetota</taxon>
        <taxon>Actinomycetes</taxon>
        <taxon>Pseudonocardiales</taxon>
        <taxon>Pseudonocardiaceae</taxon>
        <taxon>Saccharothrix</taxon>
    </lineage>
</organism>
<proteinExistence type="predicted"/>
<gene>
    <name evidence="3" type="ORF">EDD40_5062</name>
</gene>
<keyword evidence="2" id="KW-0732">Signal</keyword>
<evidence type="ECO:0000313" key="3">
    <source>
        <dbReference type="EMBL" id="ROP39665.1"/>
    </source>
</evidence>
<dbReference type="OrthoDB" id="3699976at2"/>
<sequence>MATPDAVRLGGSLLLRTLAVSGLAAAAWFVCAGVATAGEDHPDEAAKTLDSVNVAIDAQQAAAADLIASAVPADAAPFTTVAVAPRPAESPSLVGVALPGLESRPAVLPVAPEPEPDADRDEEPYPESTADGLGHTGGYSHSGGHSSGYRYSGAVSNTMPVPLYEAKVAEKAAARAVAVEAPRPVPVAVVVPVRGNDQPVPTASPSPAVSQVAPDAEVIWEAPAPNAPAPTPKQAPAPSAPTASSGGADSGGGGHRGGVTASLTGQADPKPLAAWSAEQWDDGRSPGSVPGLPSTSPD</sequence>
<feature type="compositionally biased region" description="Pro residues" evidence="1">
    <location>
        <begin position="225"/>
        <end position="239"/>
    </location>
</feature>
<evidence type="ECO:0000313" key="4">
    <source>
        <dbReference type="Proteomes" id="UP000268727"/>
    </source>
</evidence>
<protein>
    <submittedName>
        <fullName evidence="3">Uncharacterized protein</fullName>
    </submittedName>
</protein>
<feature type="chain" id="PRO_5017977018" evidence="2">
    <location>
        <begin position="38"/>
        <end position="298"/>
    </location>
</feature>
<feature type="region of interest" description="Disordered" evidence="1">
    <location>
        <begin position="106"/>
        <end position="141"/>
    </location>
</feature>
<dbReference type="RefSeq" id="WP_148088908.1">
    <property type="nucleotide sequence ID" value="NZ_RJKM01000001.1"/>
</dbReference>
<name>A0A3N1HAW6_9PSEU</name>
<feature type="compositionally biased region" description="Gly residues" evidence="1">
    <location>
        <begin position="248"/>
        <end position="257"/>
    </location>
</feature>
<keyword evidence="4" id="KW-1185">Reference proteome</keyword>
<reference evidence="3 4" key="1">
    <citation type="submission" date="2018-11" db="EMBL/GenBank/DDBJ databases">
        <title>Sequencing the genomes of 1000 actinobacteria strains.</title>
        <authorList>
            <person name="Klenk H.-P."/>
        </authorList>
    </citation>
    <scope>NUCLEOTIDE SEQUENCE [LARGE SCALE GENOMIC DNA]</scope>
    <source>
        <strain evidence="3 4">DSM 44231</strain>
    </source>
</reference>